<reference evidence="1" key="1">
    <citation type="submission" date="2011-04" db="EMBL/GenBank/DDBJ databases">
        <title>Evolution of plant cell wall degrading machinery underlies the functional diversity of forest fungi.</title>
        <authorList>
            <consortium name="US DOE Joint Genome Institute (JGI-PGF)"/>
            <person name="Eastwood D.C."/>
            <person name="Floudas D."/>
            <person name="Binder M."/>
            <person name="Majcherczyk A."/>
            <person name="Schneider P."/>
            <person name="Aerts A."/>
            <person name="Asiegbu F.O."/>
            <person name="Baker S.E."/>
            <person name="Barry K."/>
            <person name="Bendiksby M."/>
            <person name="Blumentritt M."/>
            <person name="Coutinho P.M."/>
            <person name="Cullen D."/>
            <person name="Cullen D."/>
            <person name="Gathman A."/>
            <person name="Goodell B."/>
            <person name="Henrissat B."/>
            <person name="Ihrmark K."/>
            <person name="Kauserud H."/>
            <person name="Kohler A."/>
            <person name="LaButti K."/>
            <person name="Lapidus A."/>
            <person name="Lavin J.L."/>
            <person name="Lee Y.-H."/>
            <person name="Lindquist E."/>
            <person name="Lilly W."/>
            <person name="Lucas S."/>
            <person name="Morin E."/>
            <person name="Murat C."/>
            <person name="Oguiza J.A."/>
            <person name="Park J."/>
            <person name="Pisabarro A.G."/>
            <person name="Riley R."/>
            <person name="Rosling A."/>
            <person name="Salamov A."/>
            <person name="Schmidt O."/>
            <person name="Schmutz J."/>
            <person name="Skrede I."/>
            <person name="Stenlid J."/>
            <person name="Wiebenga A."/>
            <person name="Xie X."/>
            <person name="Kues U."/>
            <person name="Hibbett D.S."/>
            <person name="Hoffmeister D."/>
            <person name="Hogberg N."/>
            <person name="Martin F."/>
            <person name="Grigoriev I.V."/>
            <person name="Watkinson S.C."/>
        </authorList>
    </citation>
    <scope>NUCLEOTIDE SEQUENCE</scope>
    <source>
        <strain evidence="1">S7.9</strain>
    </source>
</reference>
<evidence type="ECO:0000313" key="1">
    <source>
        <dbReference type="EMBL" id="EGO26159.1"/>
    </source>
</evidence>
<name>F8NQT3_SERL9</name>
<protein>
    <submittedName>
        <fullName evidence="1">Uncharacterized protein</fullName>
    </submittedName>
</protein>
<proteinExistence type="predicted"/>
<accession>F8NQT3</accession>
<organism>
    <name type="scientific">Serpula lacrymans var. lacrymans (strain S7.9)</name>
    <name type="common">Dry rot fungus</name>
    <dbReference type="NCBI Taxonomy" id="578457"/>
    <lineage>
        <taxon>Eukaryota</taxon>
        <taxon>Fungi</taxon>
        <taxon>Dikarya</taxon>
        <taxon>Basidiomycota</taxon>
        <taxon>Agaricomycotina</taxon>
        <taxon>Agaricomycetes</taxon>
        <taxon>Agaricomycetidae</taxon>
        <taxon>Boletales</taxon>
        <taxon>Coniophorineae</taxon>
        <taxon>Serpulaceae</taxon>
        <taxon>Serpula</taxon>
    </lineage>
</organism>
<dbReference type="AlphaFoldDB" id="F8NQT3"/>
<dbReference type="Proteomes" id="UP000008064">
    <property type="component" value="Unassembled WGS sequence"/>
</dbReference>
<sequence>MNPFFSKAFDAFLDSVRSWCTTLQYQYAADIIVLSVPQFVTGLKHATIAAFTSTLTPTLDAGPQFSQDFQVENADSFDVIRRSIDGLEDQDDGWMMTLADVDYFEAESRTINYTFTMTEDAGVLSEVIDIIQERYFLQR</sequence>
<dbReference type="EMBL" id="GL945432">
    <property type="protein sequence ID" value="EGO26159.1"/>
    <property type="molecule type" value="Genomic_DNA"/>
</dbReference>
<dbReference type="RefSeq" id="XP_007316332.1">
    <property type="nucleotide sequence ID" value="XM_007316270.1"/>
</dbReference>
<dbReference type="GeneID" id="18814621"/>
<dbReference type="HOGENOM" id="CLU_1846315_0_0_1"/>
<dbReference type="KEGG" id="sla:SERLADRAFT_436000"/>
<gene>
    <name evidence="1" type="ORF">SERLADRAFT_436000</name>
</gene>